<dbReference type="EMBL" id="PVBU01000001">
    <property type="protein sequence ID" value="PQV43711.1"/>
    <property type="molecule type" value="Genomic_DNA"/>
</dbReference>
<evidence type="ECO:0000313" key="2">
    <source>
        <dbReference type="EMBL" id="PQV43711.1"/>
    </source>
</evidence>
<comment type="caution">
    <text evidence="2">The sequence shown here is derived from an EMBL/GenBank/DDBJ whole genome shotgun (WGS) entry which is preliminary data.</text>
</comment>
<reference evidence="3 5" key="2">
    <citation type="submission" date="2018-10" db="EMBL/GenBank/DDBJ databases">
        <title>Cultivation of a novel Methanohalophilus strain from Kebrit Deep of the Red Sea and a genomic comparison of members of the genus Methanohalophilus.</title>
        <authorList>
            <person name="Guan Y."/>
            <person name="Ngugi D.K."/>
            <person name="Stingl U."/>
        </authorList>
    </citation>
    <scope>NUCLEOTIDE SEQUENCE [LARGE SCALE GENOMIC DNA]</scope>
    <source>
        <strain evidence="3 5">DSM 10369</strain>
    </source>
</reference>
<reference evidence="2 4" key="1">
    <citation type="submission" date="2018-02" db="EMBL/GenBank/DDBJ databases">
        <title>Subsurface microbial communities from deep shales in Ohio and West Virginia, USA.</title>
        <authorList>
            <person name="Wrighton K."/>
        </authorList>
    </citation>
    <scope>NUCLEOTIDE SEQUENCE [LARGE SCALE GENOMIC DNA]</scope>
    <source>
        <strain evidence="2 4">DSM 10369</strain>
    </source>
</reference>
<evidence type="ECO:0000313" key="5">
    <source>
        <dbReference type="Proteomes" id="UP000273978"/>
    </source>
</evidence>
<dbReference type="Proteomes" id="UP000273978">
    <property type="component" value="Unassembled WGS sequence"/>
</dbReference>
<accession>A0A315A3I2</accession>
<evidence type="ECO:0000313" key="3">
    <source>
        <dbReference type="EMBL" id="RNI12703.1"/>
    </source>
</evidence>
<dbReference type="RefSeq" id="WP_105459955.1">
    <property type="nucleotide sequence ID" value="NZ_PVBU01000001.1"/>
</dbReference>
<proteinExistence type="predicted"/>
<gene>
    <name evidence="2" type="ORF">B0H22_101130</name>
    <name evidence="3" type="ORF">EDD83_00815</name>
</gene>
<dbReference type="EMBL" id="RJJF01000001">
    <property type="protein sequence ID" value="RNI12703.1"/>
    <property type="molecule type" value="Genomic_DNA"/>
</dbReference>
<protein>
    <submittedName>
        <fullName evidence="2">Uncharacterized protein</fullName>
    </submittedName>
</protein>
<evidence type="ECO:0000256" key="1">
    <source>
        <dbReference type="SAM" id="MobiDB-lite"/>
    </source>
</evidence>
<dbReference type="AlphaFoldDB" id="A0A315A3I2"/>
<organism evidence="2 4">
    <name type="scientific">Methanohalophilus euhalobius</name>
    <dbReference type="NCBI Taxonomy" id="51203"/>
    <lineage>
        <taxon>Archaea</taxon>
        <taxon>Methanobacteriati</taxon>
        <taxon>Methanobacteriota</taxon>
        <taxon>Stenosarchaea group</taxon>
        <taxon>Methanomicrobia</taxon>
        <taxon>Methanosarcinales</taxon>
        <taxon>Methanosarcinaceae</taxon>
        <taxon>Methanohalophilus</taxon>
    </lineage>
</organism>
<feature type="compositionally biased region" description="Low complexity" evidence="1">
    <location>
        <begin position="1"/>
        <end position="10"/>
    </location>
</feature>
<name>A0A315A3I2_9EURY</name>
<dbReference type="Proteomes" id="UP000251060">
    <property type="component" value="Unassembled WGS sequence"/>
</dbReference>
<sequence>MALRVSLSSDDASENDDDSRMDRDHQLIRRITTTTTPLHDSRIDLSEKGEAVYQDKGYSA</sequence>
<evidence type="ECO:0000313" key="4">
    <source>
        <dbReference type="Proteomes" id="UP000251060"/>
    </source>
</evidence>
<feature type="region of interest" description="Disordered" evidence="1">
    <location>
        <begin position="1"/>
        <end position="25"/>
    </location>
</feature>